<feature type="transmembrane region" description="Helical" evidence="1">
    <location>
        <begin position="903"/>
        <end position="924"/>
    </location>
</feature>
<dbReference type="Pfam" id="PF00873">
    <property type="entry name" value="ACR_tran"/>
    <property type="match status" value="1"/>
</dbReference>
<feature type="transmembrane region" description="Helical" evidence="1">
    <location>
        <begin position="429"/>
        <end position="449"/>
    </location>
</feature>
<dbReference type="Gene3D" id="3.30.70.1430">
    <property type="entry name" value="Multidrug efflux transporter AcrB pore domain"/>
    <property type="match status" value="2"/>
</dbReference>
<keyword evidence="1" id="KW-0812">Transmembrane</keyword>
<reference evidence="3" key="1">
    <citation type="journal article" date="2022" name="ISME J.">
        <title>Genetic and phylogenetic analysis of dissimilatory iodate-reducing bacteria identifies potential niches across the world's oceans.</title>
        <authorList>
            <person name="Reyes-Umana V."/>
            <person name="Henning Z."/>
            <person name="Lee K."/>
            <person name="Barnum T.P."/>
            <person name="Coates J.D."/>
        </authorList>
    </citation>
    <scope>NUCLEOTIDE SEQUENCE [LARGE SCALE GENOMIC DNA]</scope>
    <source>
        <strain evidence="3">IR12</strain>
    </source>
</reference>
<feature type="transmembrane region" description="Helical" evidence="1">
    <location>
        <begin position="384"/>
        <end position="409"/>
    </location>
</feature>
<proteinExistence type="predicted"/>
<dbReference type="Gene3D" id="3.30.70.1320">
    <property type="entry name" value="Multidrug efflux transporter AcrB pore domain like"/>
    <property type="match status" value="1"/>
</dbReference>
<dbReference type="PRINTS" id="PR00702">
    <property type="entry name" value="ACRIFLAVINRP"/>
</dbReference>
<gene>
    <name evidence="2" type="ORF">I8J34_23465</name>
</gene>
<dbReference type="Gene3D" id="3.30.70.1440">
    <property type="entry name" value="Multidrug efflux transporter AcrB pore domain"/>
    <property type="match status" value="1"/>
</dbReference>
<name>A0A944HA43_DENI1</name>
<evidence type="ECO:0000313" key="3">
    <source>
        <dbReference type="Proteomes" id="UP000694660"/>
    </source>
</evidence>
<accession>A0A944HA43</accession>
<dbReference type="SUPFAM" id="SSF82693">
    <property type="entry name" value="Multidrug efflux transporter AcrB pore domain, PN1, PN2, PC1 and PC2 subdomains"/>
    <property type="match status" value="3"/>
</dbReference>
<dbReference type="InterPro" id="IPR001036">
    <property type="entry name" value="Acrflvin-R"/>
</dbReference>
<protein>
    <submittedName>
        <fullName evidence="2">Efflux RND transporter permease subunit</fullName>
    </submittedName>
</protein>
<keyword evidence="1" id="KW-0472">Membrane</keyword>
<dbReference type="PANTHER" id="PTHR32063">
    <property type="match status" value="1"/>
</dbReference>
<feature type="transmembrane region" description="Helical" evidence="1">
    <location>
        <begin position="872"/>
        <end position="891"/>
    </location>
</feature>
<dbReference type="SUPFAM" id="SSF82714">
    <property type="entry name" value="Multidrug efflux transporter AcrB TolC docking domain, DN and DC subdomains"/>
    <property type="match status" value="2"/>
</dbReference>
<sequence>MNVSSWSIRRPIPAILLFFILSLMGLLSFNRLEIQEFPDIELPAVGVVVALPGATASQLETEVTRKVEGAISNITGVEHVVSTVTEGVSQTVVSFRLEKNMQEAVDEVRNAVTGVRSSLPASVEDPRIAKISISGAPILTFMVESASMDELDLSWFVDDAVSKRLMNVAGVGSIIRQGGVEREVLVELDPTRLQSLGVTPADISEQVFAAQYEISGGRGRVGGAEQSLRSTSAVNSASALASLSIPLADGRTIRLGEVATIHDGGAERNHVALKDGVPVVSFQVYRSKYASEVTVAEDVRAALTALGEAHPAVEIIEIDNELQSTVDEYDAAMSALYEGGVLTLIVVWLFLRDRRATLVSAFALPLSVLPTFLFMDLLGFTLNIVTLLAMTLVIGLLVDDAIVEVENIVRHQRKGKPPFQAALEAADEIGLAVVATTLTLVAVFLPTAFMGGVSGRVFQQFGWTASIAVLASLVVARMITPMMSAYLLKEMPAQEIEQPGKWMERYLATVRWGLARPVKTSFLAALVFIFSIVVVADLSVDFIPAGDSGKVTVTMTTPPGATIEKTVMAAEAARTRIARHPDVESVFTSIGSGKSIGGDATGSSGDTTSAQLVLTLRGDRDRSQREVEADIRETLQHIPGIRFAIGSGETGEKYSLVLAGDNPEALRAAALSVANDMRRLSGFGTVGTSANLLQPEIVVRPDLVRTSDLGVSTLAIGQTLRIATSGDYDTSLPKLNLQSRQLAIRVQLDQDFRSDLTTLSNLRVRSSSGTVPLAAVANISVESGPSQIDRLDRERHVTVDMELNGRPLSDAIDVVETLPSVRNLPPGVHRVAAGDWEAQQKLFGNFAIAMLTGILCVYAVLVLLFNDFMQPLTILAALPLSAVGAFFGLWICDMSLSMPSLIGVIMLMGLVTKNSILLVDYAIIARRDEGMARTEAILDACRKRARPIVMTTVAMIAGMLPMALGVHGDPSFRSPMGVVVIGGLMTSTVLSLFVVPVVYEIVDNIEQRIGRIFRRRKDGPPAQPASAECRP</sequence>
<evidence type="ECO:0000256" key="1">
    <source>
        <dbReference type="SAM" id="Phobius"/>
    </source>
</evidence>
<dbReference type="GO" id="GO:0005886">
    <property type="term" value="C:plasma membrane"/>
    <property type="evidence" value="ECO:0007669"/>
    <property type="project" value="TreeGrafter"/>
</dbReference>
<dbReference type="GO" id="GO:0042910">
    <property type="term" value="F:xenobiotic transmembrane transporter activity"/>
    <property type="evidence" value="ECO:0007669"/>
    <property type="project" value="TreeGrafter"/>
</dbReference>
<keyword evidence="1" id="KW-1133">Transmembrane helix</keyword>
<dbReference type="Proteomes" id="UP000694660">
    <property type="component" value="Unassembled WGS sequence"/>
</dbReference>
<organism evidence="2 3">
    <name type="scientific">Denitromonas iodatirespirans</name>
    <dbReference type="NCBI Taxonomy" id="2795389"/>
    <lineage>
        <taxon>Bacteria</taxon>
        <taxon>Pseudomonadati</taxon>
        <taxon>Pseudomonadota</taxon>
        <taxon>Betaproteobacteria</taxon>
        <taxon>Rhodocyclales</taxon>
        <taxon>Zoogloeaceae</taxon>
        <taxon>Denitromonas</taxon>
    </lineage>
</organism>
<dbReference type="SUPFAM" id="SSF82866">
    <property type="entry name" value="Multidrug efflux transporter AcrB transmembrane domain"/>
    <property type="match status" value="2"/>
</dbReference>
<feature type="transmembrane region" description="Helical" evidence="1">
    <location>
        <begin position="945"/>
        <end position="964"/>
    </location>
</feature>
<comment type="caution">
    <text evidence="2">The sequence shown here is derived from an EMBL/GenBank/DDBJ whole genome shotgun (WGS) entry which is preliminary data.</text>
</comment>
<feature type="transmembrane region" description="Helical" evidence="1">
    <location>
        <begin position="976"/>
        <end position="1002"/>
    </location>
</feature>
<dbReference type="RefSeq" id="WP_214364070.1">
    <property type="nucleotide sequence ID" value="NZ_JAEKFT010000056.1"/>
</dbReference>
<dbReference type="EMBL" id="JAEKFT010000056">
    <property type="protein sequence ID" value="MBT0964148.1"/>
    <property type="molecule type" value="Genomic_DNA"/>
</dbReference>
<feature type="transmembrane region" description="Helical" evidence="1">
    <location>
        <begin position="12"/>
        <end position="29"/>
    </location>
</feature>
<feature type="transmembrane region" description="Helical" evidence="1">
    <location>
        <begin position="331"/>
        <end position="351"/>
    </location>
</feature>
<evidence type="ECO:0000313" key="2">
    <source>
        <dbReference type="EMBL" id="MBT0964148.1"/>
    </source>
</evidence>
<feature type="transmembrane region" description="Helical" evidence="1">
    <location>
        <begin position="521"/>
        <end position="540"/>
    </location>
</feature>
<dbReference type="Gene3D" id="1.20.1640.10">
    <property type="entry name" value="Multidrug efflux transporter AcrB transmembrane domain"/>
    <property type="match status" value="2"/>
</dbReference>
<keyword evidence="3" id="KW-1185">Reference proteome</keyword>
<dbReference type="AlphaFoldDB" id="A0A944HA43"/>
<feature type="transmembrane region" description="Helical" evidence="1">
    <location>
        <begin position="842"/>
        <end position="865"/>
    </location>
</feature>
<dbReference type="PANTHER" id="PTHR32063:SF77">
    <property type="entry name" value="ACR FAMILY TRANSPORT PROTEIN"/>
    <property type="match status" value="1"/>
</dbReference>
<feature type="transmembrane region" description="Helical" evidence="1">
    <location>
        <begin position="358"/>
        <end position="378"/>
    </location>
</feature>
<dbReference type="Gene3D" id="3.30.2090.10">
    <property type="entry name" value="Multidrug efflux transporter AcrB TolC docking domain, DN and DC subdomains"/>
    <property type="match status" value="2"/>
</dbReference>
<feature type="transmembrane region" description="Helical" evidence="1">
    <location>
        <begin position="461"/>
        <end position="479"/>
    </location>
</feature>
<dbReference type="InterPro" id="IPR027463">
    <property type="entry name" value="AcrB_DN_DC_subdom"/>
</dbReference>